<dbReference type="InterPro" id="IPR017880">
    <property type="entry name" value="KilA_N"/>
</dbReference>
<dbReference type="eggNOG" id="ENOG502Z7N4">
    <property type="taxonomic scope" value="Bacteria"/>
</dbReference>
<dbReference type="AlphaFoldDB" id="E0E1T1"/>
<dbReference type="EMBL" id="ADGQ01000022">
    <property type="protein sequence ID" value="EFM65147.1"/>
    <property type="molecule type" value="Genomic_DNA"/>
</dbReference>
<evidence type="ECO:0000313" key="3">
    <source>
        <dbReference type="Proteomes" id="UP000003244"/>
    </source>
</evidence>
<dbReference type="Pfam" id="PF04383">
    <property type="entry name" value="KilA-N"/>
    <property type="match status" value="1"/>
</dbReference>
<dbReference type="Proteomes" id="UP000003244">
    <property type="component" value="Unassembled WGS sequence"/>
</dbReference>
<protein>
    <recommendedName>
        <fullName evidence="1">KilA-N domain-containing protein</fullName>
    </recommendedName>
</protein>
<gene>
    <name evidence="2" type="ORF">HMPREF0634_1462</name>
</gene>
<proteinExistence type="predicted"/>
<dbReference type="PROSITE" id="PS51301">
    <property type="entry name" value="KILA_N"/>
    <property type="match status" value="1"/>
</dbReference>
<evidence type="ECO:0000313" key="2">
    <source>
        <dbReference type="EMBL" id="EFM65147.1"/>
    </source>
</evidence>
<reference evidence="2 3" key="1">
    <citation type="submission" date="2010-08" db="EMBL/GenBank/DDBJ databases">
        <authorList>
            <person name="Harkins D.M."/>
            <person name="Madupu R."/>
            <person name="Durkin A.S."/>
            <person name="Torralba M."/>
            <person name="Methe B."/>
            <person name="Sutton G.G."/>
            <person name="Nelson K.E."/>
        </authorList>
    </citation>
    <scope>NUCLEOTIDE SEQUENCE [LARGE SCALE GENOMIC DNA]</scope>
    <source>
        <strain evidence="2 3">DSM 17678</strain>
    </source>
</reference>
<name>E0E1T1_9FIRM</name>
<keyword evidence="3" id="KW-1185">Reference proteome</keyword>
<sequence length="90" mass="10353">MSKAGRYGGTYAHSDIALEFASWLSPEFKLYIIQDCKRLRNDETSKLSLTWNLHREISKINYKIHTDAIKTYILKDLGSMSNNVGDNLNQ</sequence>
<dbReference type="InterPro" id="IPR018004">
    <property type="entry name" value="KilA/APSES_HTH"/>
</dbReference>
<dbReference type="STRING" id="596315.HMPREF0634_1462"/>
<organism evidence="2 3">
    <name type="scientific">Peptostreptococcus stomatis DSM 17678</name>
    <dbReference type="NCBI Taxonomy" id="596315"/>
    <lineage>
        <taxon>Bacteria</taxon>
        <taxon>Bacillati</taxon>
        <taxon>Bacillota</taxon>
        <taxon>Clostridia</taxon>
        <taxon>Peptostreptococcales</taxon>
        <taxon>Peptostreptococcaceae</taxon>
        <taxon>Peptostreptococcus</taxon>
    </lineage>
</organism>
<comment type="caution">
    <text evidence="2">The sequence shown here is derived from an EMBL/GenBank/DDBJ whole genome shotgun (WGS) entry which is preliminary data.</text>
</comment>
<evidence type="ECO:0000259" key="1">
    <source>
        <dbReference type="PROSITE" id="PS51301"/>
    </source>
</evidence>
<feature type="domain" description="KilA-N" evidence="1">
    <location>
        <begin position="1"/>
        <end position="39"/>
    </location>
</feature>
<accession>E0E1T1</accession>